<dbReference type="SMART" id="SM00382">
    <property type="entry name" value="AAA"/>
    <property type="match status" value="1"/>
</dbReference>
<dbReference type="PROSITE" id="PS50893">
    <property type="entry name" value="ABC_TRANSPORTER_2"/>
    <property type="match status" value="1"/>
</dbReference>
<dbReference type="SUPFAM" id="SSF52540">
    <property type="entry name" value="P-loop containing nucleoside triphosphate hydrolases"/>
    <property type="match status" value="1"/>
</dbReference>
<evidence type="ECO:0000259" key="9">
    <source>
        <dbReference type="PROSITE" id="PS50893"/>
    </source>
</evidence>
<evidence type="ECO:0000256" key="1">
    <source>
        <dbReference type="ARBA" id="ARBA00004651"/>
    </source>
</evidence>
<proteinExistence type="predicted"/>
<name>A0A1G7RK30_9BACL</name>
<evidence type="ECO:0000256" key="4">
    <source>
        <dbReference type="ARBA" id="ARBA00022741"/>
    </source>
</evidence>
<evidence type="ECO:0000256" key="3">
    <source>
        <dbReference type="ARBA" id="ARBA00022692"/>
    </source>
</evidence>
<dbReference type="FunFam" id="1.20.1560.10:FF:000127">
    <property type="entry name" value="ABC transporter ATP-binding protein"/>
    <property type="match status" value="1"/>
</dbReference>
<dbReference type="AlphaFoldDB" id="A0A1G7RK30"/>
<dbReference type="InterPro" id="IPR011527">
    <property type="entry name" value="ABC1_TM_dom"/>
</dbReference>
<dbReference type="InterPro" id="IPR036640">
    <property type="entry name" value="ABC1_TM_sf"/>
</dbReference>
<feature type="transmembrane region" description="Helical" evidence="8">
    <location>
        <begin position="63"/>
        <end position="84"/>
    </location>
</feature>
<keyword evidence="7 8" id="KW-0472">Membrane</keyword>
<keyword evidence="12" id="KW-1185">Reference proteome</keyword>
<evidence type="ECO:0000256" key="8">
    <source>
        <dbReference type="SAM" id="Phobius"/>
    </source>
</evidence>
<dbReference type="InterPro" id="IPR027417">
    <property type="entry name" value="P-loop_NTPase"/>
</dbReference>
<evidence type="ECO:0000313" key="11">
    <source>
        <dbReference type="EMBL" id="SDG11121.1"/>
    </source>
</evidence>
<dbReference type="RefSeq" id="WP_091234300.1">
    <property type="nucleotide sequence ID" value="NZ_FNBG01000026.1"/>
</dbReference>
<keyword evidence="3 8" id="KW-0812">Transmembrane</keyword>
<dbReference type="PROSITE" id="PS50929">
    <property type="entry name" value="ABC_TM1F"/>
    <property type="match status" value="1"/>
</dbReference>
<keyword evidence="4" id="KW-0547">Nucleotide-binding</keyword>
<dbReference type="CDD" id="cd07346">
    <property type="entry name" value="ABC_6TM_exporters"/>
    <property type="match status" value="1"/>
</dbReference>
<evidence type="ECO:0000313" key="12">
    <source>
        <dbReference type="Proteomes" id="UP000198972"/>
    </source>
</evidence>
<feature type="domain" description="ABC transporter" evidence="9">
    <location>
        <begin position="346"/>
        <end position="585"/>
    </location>
</feature>
<dbReference type="GO" id="GO:0016887">
    <property type="term" value="F:ATP hydrolysis activity"/>
    <property type="evidence" value="ECO:0007669"/>
    <property type="project" value="InterPro"/>
</dbReference>
<dbReference type="InterPro" id="IPR039421">
    <property type="entry name" value="Type_1_exporter"/>
</dbReference>
<dbReference type="GO" id="GO:0140359">
    <property type="term" value="F:ABC-type transporter activity"/>
    <property type="evidence" value="ECO:0007669"/>
    <property type="project" value="InterPro"/>
</dbReference>
<dbReference type="SUPFAM" id="SSF90123">
    <property type="entry name" value="ABC transporter transmembrane region"/>
    <property type="match status" value="1"/>
</dbReference>
<dbReference type="GO" id="GO:0005524">
    <property type="term" value="F:ATP binding"/>
    <property type="evidence" value="ECO:0007669"/>
    <property type="project" value="UniProtKB-KW"/>
</dbReference>
<sequence>MNSNSEVVGLFRIVSTKKGLLIVASVFSTLSSLLQIVPFFAVFKIIEELLMHAQNAAGINKELIIHWGMWAFLALVGALIALYIGGMCSHIAAFNILYELRVRLSEHVAKVPMGYHNKTASGELKKIIEVSVEKIEKFIAHQLPDLVSAVIVPLSLLIYLFWLDWRMALVLLLPIGIGFWLQARVFGSEEGQKAYRDFQYAVEEMNATGIEYVRGMPAVKVFGITAESFLTFKQAVTRYRDISLNITNMCKTSYSLFFIIISSLFVFAVPIGILLSSGQAYNQSFAVTFILILIITPSLSAPLLKLLYLGSGLREIVEGNKRIAAVFAEEVVSEPTVPRVSSSYDVSFDQVSFAYESKDSMDFKHVLSNISFVARAGEMTALVGPSGGGKSTIANLLLRFWDVKEGQITIGDVPIREMGTERLMDTVSFVFQDVHLFYDTIEENIRMGNTAASKEEVMKAARTACCHEFIEKLEYGYDTKIDEGGTYLSGGEAQRIAIARALLKNAPVLVLDEATAYADAENERKIQQGLAELVKDKTVLIIAHRLSTIRGAEQIIVVNQGEIAERGTHEELRERNGLYEQMWRAHISAARWKLGLDDQLSRQPVAAAVVKEDMSDE</sequence>
<dbReference type="GO" id="GO:0005886">
    <property type="term" value="C:plasma membrane"/>
    <property type="evidence" value="ECO:0007669"/>
    <property type="project" value="UniProtKB-SubCell"/>
</dbReference>
<dbReference type="Pfam" id="PF00005">
    <property type="entry name" value="ABC_tran"/>
    <property type="match status" value="1"/>
</dbReference>
<dbReference type="PROSITE" id="PS00211">
    <property type="entry name" value="ABC_TRANSPORTER_1"/>
    <property type="match status" value="1"/>
</dbReference>
<feature type="domain" description="ABC transmembrane type-1" evidence="10">
    <location>
        <begin position="22"/>
        <end position="295"/>
    </location>
</feature>
<dbReference type="FunFam" id="3.40.50.300:FF:000287">
    <property type="entry name" value="Multidrug ABC transporter ATP-binding protein"/>
    <property type="match status" value="1"/>
</dbReference>
<evidence type="ECO:0000256" key="7">
    <source>
        <dbReference type="ARBA" id="ARBA00023136"/>
    </source>
</evidence>
<evidence type="ECO:0000256" key="6">
    <source>
        <dbReference type="ARBA" id="ARBA00022989"/>
    </source>
</evidence>
<gene>
    <name evidence="11" type="ORF">SAMN04488542_12641</name>
</gene>
<comment type="subcellular location">
    <subcellularLocation>
        <location evidence="1">Cell membrane</location>
        <topology evidence="1">Multi-pass membrane protein</topology>
    </subcellularLocation>
</comment>
<evidence type="ECO:0000256" key="2">
    <source>
        <dbReference type="ARBA" id="ARBA00022448"/>
    </source>
</evidence>
<feature type="transmembrane region" description="Helical" evidence="8">
    <location>
        <begin position="168"/>
        <end position="186"/>
    </location>
</feature>
<dbReference type="STRING" id="670482.SAMN04488542_12641"/>
<dbReference type="Pfam" id="PF00664">
    <property type="entry name" value="ABC_membrane"/>
    <property type="match status" value="1"/>
</dbReference>
<feature type="transmembrane region" description="Helical" evidence="8">
    <location>
        <begin position="143"/>
        <end position="162"/>
    </location>
</feature>
<dbReference type="EMBL" id="FNBG01000026">
    <property type="protein sequence ID" value="SDG11121.1"/>
    <property type="molecule type" value="Genomic_DNA"/>
</dbReference>
<dbReference type="Gene3D" id="3.40.50.300">
    <property type="entry name" value="P-loop containing nucleotide triphosphate hydrolases"/>
    <property type="match status" value="1"/>
</dbReference>
<keyword evidence="6 8" id="KW-1133">Transmembrane helix</keyword>
<keyword evidence="2" id="KW-0813">Transport</keyword>
<evidence type="ECO:0000259" key="10">
    <source>
        <dbReference type="PROSITE" id="PS50929"/>
    </source>
</evidence>
<organism evidence="11 12">
    <name type="scientific">Fontibacillus panacisegetis</name>
    <dbReference type="NCBI Taxonomy" id="670482"/>
    <lineage>
        <taxon>Bacteria</taxon>
        <taxon>Bacillati</taxon>
        <taxon>Bacillota</taxon>
        <taxon>Bacilli</taxon>
        <taxon>Bacillales</taxon>
        <taxon>Paenibacillaceae</taxon>
        <taxon>Fontibacillus</taxon>
    </lineage>
</organism>
<dbReference type="PANTHER" id="PTHR24221:SF397">
    <property type="entry name" value="ABC TRANSPORTER, ATP-BINDING TRANSMEMBRANE PROTEIN"/>
    <property type="match status" value="1"/>
</dbReference>
<protein>
    <submittedName>
        <fullName evidence="11">ATP-binding cassette, subfamily B</fullName>
    </submittedName>
</protein>
<dbReference type="InterPro" id="IPR003439">
    <property type="entry name" value="ABC_transporter-like_ATP-bd"/>
</dbReference>
<feature type="transmembrane region" description="Helical" evidence="8">
    <location>
        <begin position="254"/>
        <end position="273"/>
    </location>
</feature>
<dbReference type="PANTHER" id="PTHR24221">
    <property type="entry name" value="ATP-BINDING CASSETTE SUB-FAMILY B"/>
    <property type="match status" value="1"/>
</dbReference>
<accession>A0A1G7RK30</accession>
<feature type="transmembrane region" description="Helical" evidence="8">
    <location>
        <begin position="20"/>
        <end position="43"/>
    </location>
</feature>
<keyword evidence="5 11" id="KW-0067">ATP-binding</keyword>
<dbReference type="InterPro" id="IPR003593">
    <property type="entry name" value="AAA+_ATPase"/>
</dbReference>
<dbReference type="Proteomes" id="UP000198972">
    <property type="component" value="Unassembled WGS sequence"/>
</dbReference>
<feature type="transmembrane region" description="Helical" evidence="8">
    <location>
        <begin position="285"/>
        <end position="304"/>
    </location>
</feature>
<evidence type="ECO:0000256" key="5">
    <source>
        <dbReference type="ARBA" id="ARBA00022840"/>
    </source>
</evidence>
<dbReference type="GO" id="GO:0034040">
    <property type="term" value="F:ATPase-coupled lipid transmembrane transporter activity"/>
    <property type="evidence" value="ECO:0007669"/>
    <property type="project" value="TreeGrafter"/>
</dbReference>
<reference evidence="11 12" key="1">
    <citation type="submission" date="2016-10" db="EMBL/GenBank/DDBJ databases">
        <authorList>
            <person name="de Groot N.N."/>
        </authorList>
    </citation>
    <scope>NUCLEOTIDE SEQUENCE [LARGE SCALE GENOMIC DNA]</scope>
    <source>
        <strain evidence="11 12">DSM 28129</strain>
    </source>
</reference>
<dbReference type="Gene3D" id="1.20.1560.10">
    <property type="entry name" value="ABC transporter type 1, transmembrane domain"/>
    <property type="match status" value="1"/>
</dbReference>
<dbReference type="InterPro" id="IPR017871">
    <property type="entry name" value="ABC_transporter-like_CS"/>
</dbReference>
<dbReference type="OrthoDB" id="9762778at2"/>